<reference evidence="1 2" key="1">
    <citation type="submission" date="2014-04" db="EMBL/GenBank/DDBJ databases">
        <authorList>
            <consortium name="DOE Joint Genome Institute"/>
            <person name="Kuo A."/>
            <person name="Kohler A."/>
            <person name="Nagy L.G."/>
            <person name="Floudas D."/>
            <person name="Copeland A."/>
            <person name="Barry K.W."/>
            <person name="Cichocki N."/>
            <person name="Veneault-Fourrey C."/>
            <person name="LaButti K."/>
            <person name="Lindquist E.A."/>
            <person name="Lipzen A."/>
            <person name="Lundell T."/>
            <person name="Morin E."/>
            <person name="Murat C."/>
            <person name="Sun H."/>
            <person name="Tunlid A."/>
            <person name="Henrissat B."/>
            <person name="Grigoriev I.V."/>
            <person name="Hibbett D.S."/>
            <person name="Martin F."/>
            <person name="Nordberg H.P."/>
            <person name="Cantor M.N."/>
            <person name="Hua S.X."/>
        </authorList>
    </citation>
    <scope>NUCLEOTIDE SEQUENCE [LARGE SCALE GENOMIC DNA]</scope>
    <source>
        <strain evidence="1 2">LaAM-08-1</strain>
    </source>
</reference>
<gene>
    <name evidence="1" type="ORF">K443DRAFT_673695</name>
</gene>
<evidence type="ECO:0000313" key="1">
    <source>
        <dbReference type="EMBL" id="KIK07138.1"/>
    </source>
</evidence>
<accession>A0A0C9YGH7</accession>
<dbReference type="EMBL" id="KN838549">
    <property type="protein sequence ID" value="KIK07138.1"/>
    <property type="molecule type" value="Genomic_DNA"/>
</dbReference>
<dbReference type="AlphaFoldDB" id="A0A0C9YGH7"/>
<dbReference type="Proteomes" id="UP000054477">
    <property type="component" value="Unassembled WGS sequence"/>
</dbReference>
<evidence type="ECO:0000313" key="2">
    <source>
        <dbReference type="Proteomes" id="UP000054477"/>
    </source>
</evidence>
<sequence>MVTSTWLTVITQTGYIATKPRRTEESPTISPWNSVRLASGKVLTPKQSFGGSVNARTGWKLLKKYFLVVFCKPVLVVQRPCLC</sequence>
<organism evidence="1 2">
    <name type="scientific">Laccaria amethystina LaAM-08-1</name>
    <dbReference type="NCBI Taxonomy" id="1095629"/>
    <lineage>
        <taxon>Eukaryota</taxon>
        <taxon>Fungi</taxon>
        <taxon>Dikarya</taxon>
        <taxon>Basidiomycota</taxon>
        <taxon>Agaricomycotina</taxon>
        <taxon>Agaricomycetes</taxon>
        <taxon>Agaricomycetidae</taxon>
        <taxon>Agaricales</taxon>
        <taxon>Agaricineae</taxon>
        <taxon>Hydnangiaceae</taxon>
        <taxon>Laccaria</taxon>
    </lineage>
</organism>
<proteinExistence type="predicted"/>
<dbReference type="HOGENOM" id="CLU_2542897_0_0_1"/>
<reference evidence="2" key="2">
    <citation type="submission" date="2015-01" db="EMBL/GenBank/DDBJ databases">
        <title>Evolutionary Origins and Diversification of the Mycorrhizal Mutualists.</title>
        <authorList>
            <consortium name="DOE Joint Genome Institute"/>
            <consortium name="Mycorrhizal Genomics Consortium"/>
            <person name="Kohler A."/>
            <person name="Kuo A."/>
            <person name="Nagy L.G."/>
            <person name="Floudas D."/>
            <person name="Copeland A."/>
            <person name="Barry K.W."/>
            <person name="Cichocki N."/>
            <person name="Veneault-Fourrey C."/>
            <person name="LaButti K."/>
            <person name="Lindquist E.A."/>
            <person name="Lipzen A."/>
            <person name="Lundell T."/>
            <person name="Morin E."/>
            <person name="Murat C."/>
            <person name="Riley R."/>
            <person name="Ohm R."/>
            <person name="Sun H."/>
            <person name="Tunlid A."/>
            <person name="Henrissat B."/>
            <person name="Grigoriev I.V."/>
            <person name="Hibbett D.S."/>
            <person name="Martin F."/>
        </authorList>
    </citation>
    <scope>NUCLEOTIDE SEQUENCE [LARGE SCALE GENOMIC DNA]</scope>
    <source>
        <strain evidence="2">LaAM-08-1</strain>
    </source>
</reference>
<protein>
    <submittedName>
        <fullName evidence="1">Uncharacterized protein</fullName>
    </submittedName>
</protein>
<name>A0A0C9YGH7_9AGAR</name>
<keyword evidence="2" id="KW-1185">Reference proteome</keyword>